<evidence type="ECO:0000256" key="1">
    <source>
        <dbReference type="SAM" id="MobiDB-lite"/>
    </source>
</evidence>
<dbReference type="EMBL" id="SRLO01000941">
    <property type="protein sequence ID" value="TNN43847.1"/>
    <property type="molecule type" value="Genomic_DNA"/>
</dbReference>
<dbReference type="AlphaFoldDB" id="A0A4Z2FRH1"/>
<keyword evidence="3" id="KW-1185">Reference proteome</keyword>
<feature type="region of interest" description="Disordered" evidence="1">
    <location>
        <begin position="1"/>
        <end position="28"/>
    </location>
</feature>
<accession>A0A4Z2FRH1</accession>
<feature type="compositionally biased region" description="Basic and acidic residues" evidence="1">
    <location>
        <begin position="60"/>
        <end position="91"/>
    </location>
</feature>
<evidence type="ECO:0000313" key="2">
    <source>
        <dbReference type="EMBL" id="TNN43847.1"/>
    </source>
</evidence>
<gene>
    <name evidence="2" type="ORF">EYF80_045941</name>
</gene>
<name>A0A4Z2FRH1_9TELE</name>
<sequence length="351" mass="38758">MEACCKASSGGSPAPAVRRRQTPSGSSGSRWRFIILALGRRITTSHILAENRGWRKDGWRERCGRQQTDRGQGDRQSGDRQSEDKGTDSQRTRGQTVRGQGDRQSEDKATDGQRTRGQTVRGQGDRQSEDKGTDSQRTRGQTVRGQGDRRFWRQMPEPEKPDPPPAGGAETAELRVQTSAEAPAQSHSESRGRLQPTPGSDRDAKPGYDGLTEGRLTIYIHADNSSEDCSSVSLKCLTGCRPAVGVMSGRDHDDLIFEEGELLGADRSEVHQRLDALLVRPAAGNLGDTEGTQGGRYLEDTGRTLPGGHREDVTWRTQGGRYLEDVTWSPKAHLTGYLFLILHRQDEVQWN</sequence>
<protein>
    <submittedName>
        <fullName evidence="2">Uncharacterized protein</fullName>
    </submittedName>
</protein>
<dbReference type="Proteomes" id="UP000314294">
    <property type="component" value="Unassembled WGS sequence"/>
</dbReference>
<feature type="compositionally biased region" description="Basic and acidic residues" evidence="1">
    <location>
        <begin position="100"/>
        <end position="114"/>
    </location>
</feature>
<feature type="compositionally biased region" description="Basic and acidic residues" evidence="1">
    <location>
        <begin position="146"/>
        <end position="162"/>
    </location>
</feature>
<feature type="compositionally biased region" description="Basic and acidic residues" evidence="1">
    <location>
        <begin position="123"/>
        <end position="137"/>
    </location>
</feature>
<feature type="region of interest" description="Disordered" evidence="1">
    <location>
        <begin position="60"/>
        <end position="210"/>
    </location>
</feature>
<reference evidence="2 3" key="1">
    <citation type="submission" date="2019-03" db="EMBL/GenBank/DDBJ databases">
        <title>First draft genome of Liparis tanakae, snailfish: a comprehensive survey of snailfish specific genes.</title>
        <authorList>
            <person name="Kim W."/>
            <person name="Song I."/>
            <person name="Jeong J.-H."/>
            <person name="Kim D."/>
            <person name="Kim S."/>
            <person name="Ryu S."/>
            <person name="Song J.Y."/>
            <person name="Lee S.K."/>
        </authorList>
    </citation>
    <scope>NUCLEOTIDE SEQUENCE [LARGE SCALE GENOMIC DNA]</scope>
    <source>
        <tissue evidence="2">Muscle</tissue>
    </source>
</reference>
<organism evidence="2 3">
    <name type="scientific">Liparis tanakae</name>
    <name type="common">Tanaka's snailfish</name>
    <dbReference type="NCBI Taxonomy" id="230148"/>
    <lineage>
        <taxon>Eukaryota</taxon>
        <taxon>Metazoa</taxon>
        <taxon>Chordata</taxon>
        <taxon>Craniata</taxon>
        <taxon>Vertebrata</taxon>
        <taxon>Euteleostomi</taxon>
        <taxon>Actinopterygii</taxon>
        <taxon>Neopterygii</taxon>
        <taxon>Teleostei</taxon>
        <taxon>Neoteleostei</taxon>
        <taxon>Acanthomorphata</taxon>
        <taxon>Eupercaria</taxon>
        <taxon>Perciformes</taxon>
        <taxon>Cottioidei</taxon>
        <taxon>Cottales</taxon>
        <taxon>Liparidae</taxon>
        <taxon>Liparis</taxon>
    </lineage>
</organism>
<evidence type="ECO:0000313" key="3">
    <source>
        <dbReference type="Proteomes" id="UP000314294"/>
    </source>
</evidence>
<proteinExistence type="predicted"/>
<comment type="caution">
    <text evidence="2">The sequence shown here is derived from an EMBL/GenBank/DDBJ whole genome shotgun (WGS) entry which is preliminary data.</text>
</comment>